<keyword evidence="11" id="KW-0479">Metal-binding</keyword>
<dbReference type="GO" id="GO:0000105">
    <property type="term" value="P:L-histidine biosynthetic process"/>
    <property type="evidence" value="ECO:0007669"/>
    <property type="project" value="UniProtKB-UniRule"/>
</dbReference>
<comment type="catalytic activity">
    <reaction evidence="2">
        <text>1-(5-phospho-beta-D-ribosyl)-ATP + H2O = 1-(5-phospho-beta-D-ribosyl)-5'-AMP + diphosphate + H(+)</text>
        <dbReference type="Rhea" id="RHEA:22828"/>
        <dbReference type="ChEBI" id="CHEBI:15377"/>
        <dbReference type="ChEBI" id="CHEBI:15378"/>
        <dbReference type="ChEBI" id="CHEBI:33019"/>
        <dbReference type="ChEBI" id="CHEBI:59457"/>
        <dbReference type="ChEBI" id="CHEBI:73183"/>
        <dbReference type="EC" id="3.6.1.31"/>
    </reaction>
</comment>
<dbReference type="PANTHER" id="PTHR42945">
    <property type="entry name" value="HISTIDINE BIOSYNTHESIS BIFUNCTIONAL PROTEIN"/>
    <property type="match status" value="1"/>
</dbReference>
<evidence type="ECO:0000256" key="2">
    <source>
        <dbReference type="ARBA" id="ARBA00001460"/>
    </source>
</evidence>
<comment type="catalytic activity">
    <reaction evidence="1 11">
        <text>1-(5-phospho-beta-D-ribosyl)-5'-AMP + H2O = 1-(5-phospho-beta-D-ribosyl)-5-[(5-phospho-beta-D-ribosylamino)methylideneamino]imidazole-4-carboxamide</text>
        <dbReference type="Rhea" id="RHEA:20049"/>
        <dbReference type="ChEBI" id="CHEBI:15377"/>
        <dbReference type="ChEBI" id="CHEBI:58435"/>
        <dbReference type="ChEBI" id="CHEBI:59457"/>
        <dbReference type="EC" id="3.5.4.19"/>
    </reaction>
</comment>
<evidence type="ECO:0000256" key="10">
    <source>
        <dbReference type="ARBA" id="ARBA00023102"/>
    </source>
</evidence>
<dbReference type="GO" id="GO:0008270">
    <property type="term" value="F:zinc ion binding"/>
    <property type="evidence" value="ECO:0007669"/>
    <property type="project" value="UniProtKB-UniRule"/>
</dbReference>
<evidence type="ECO:0000256" key="6">
    <source>
        <dbReference type="ARBA" id="ARBA00008299"/>
    </source>
</evidence>
<proteinExistence type="inferred from homology"/>
<comment type="subcellular location">
    <subcellularLocation>
        <location evidence="11">Cytoplasm</location>
    </subcellularLocation>
</comment>
<feature type="binding site" evidence="11">
    <location>
        <position position="97"/>
    </location>
    <ligand>
        <name>Mg(2+)</name>
        <dbReference type="ChEBI" id="CHEBI:18420"/>
    </ligand>
</feature>
<dbReference type="Gene3D" id="3.10.20.810">
    <property type="entry name" value="Phosphoribosyl-AMP cyclohydrolase"/>
    <property type="match status" value="1"/>
</dbReference>
<feature type="binding site" evidence="11">
    <location>
        <position position="95"/>
    </location>
    <ligand>
        <name>Mg(2+)</name>
        <dbReference type="ChEBI" id="CHEBI:18420"/>
    </ligand>
</feature>
<dbReference type="GO" id="GO:0004635">
    <property type="term" value="F:phosphoribosyl-AMP cyclohydrolase activity"/>
    <property type="evidence" value="ECO:0007669"/>
    <property type="project" value="UniProtKB-UniRule"/>
</dbReference>
<dbReference type="InterPro" id="IPR002496">
    <property type="entry name" value="PRib_AMP_CycHydrolase_dom"/>
</dbReference>
<evidence type="ECO:0000313" key="14">
    <source>
        <dbReference type="Proteomes" id="UP000321577"/>
    </source>
</evidence>
<comment type="function">
    <text evidence="11">Catalyzes the hydrolysis of the adenine ring of phosphoribosyl-AMP.</text>
</comment>
<accession>A0A512MH59</accession>
<name>A0A512MH59_9BACT</name>
<dbReference type="Proteomes" id="UP000321577">
    <property type="component" value="Unassembled WGS sequence"/>
</dbReference>
<evidence type="ECO:0000256" key="1">
    <source>
        <dbReference type="ARBA" id="ARBA00000024"/>
    </source>
</evidence>
<keyword evidence="14" id="KW-1185">Reference proteome</keyword>
<dbReference type="RefSeq" id="WP_146855571.1">
    <property type="nucleotide sequence ID" value="NZ_BKAG01000069.1"/>
</dbReference>
<keyword evidence="11" id="KW-0460">Magnesium</keyword>
<feature type="domain" description="Phosphoribosyl-AMP cyclohydrolase" evidence="12">
    <location>
        <begin position="48"/>
        <end position="122"/>
    </location>
</feature>
<evidence type="ECO:0000256" key="3">
    <source>
        <dbReference type="ARBA" id="ARBA00005169"/>
    </source>
</evidence>
<comment type="cofactor">
    <cofactor evidence="11">
        <name>Zn(2+)</name>
        <dbReference type="ChEBI" id="CHEBI:29105"/>
    </cofactor>
    <text evidence="11">Binds 1 zinc ion per subunit.</text>
</comment>
<feature type="binding site" evidence="11">
    <location>
        <position position="113"/>
    </location>
    <ligand>
        <name>Zn(2+)</name>
        <dbReference type="ChEBI" id="CHEBI:29105"/>
        <note>ligand shared between dimeric partners</note>
    </ligand>
</feature>
<dbReference type="GO" id="GO:0000287">
    <property type="term" value="F:magnesium ion binding"/>
    <property type="evidence" value="ECO:0007669"/>
    <property type="project" value="UniProtKB-UniRule"/>
</dbReference>
<evidence type="ECO:0000256" key="9">
    <source>
        <dbReference type="ARBA" id="ARBA00022801"/>
    </source>
</evidence>
<dbReference type="HAMAP" id="MF_01021">
    <property type="entry name" value="HisI"/>
    <property type="match status" value="1"/>
</dbReference>
<comment type="similarity">
    <text evidence="5">In the C-terminal section; belongs to the PRA-PH family.</text>
</comment>
<comment type="cofactor">
    <cofactor evidence="11">
        <name>Mg(2+)</name>
        <dbReference type="ChEBI" id="CHEBI:18420"/>
    </cofactor>
    <text evidence="11">Binds 1 Mg(2+) ion per subunit.</text>
</comment>
<keyword evidence="7 11" id="KW-0963">Cytoplasm</keyword>
<reference evidence="13 14" key="1">
    <citation type="submission" date="2019-07" db="EMBL/GenBank/DDBJ databases">
        <title>Whole genome shotgun sequence of Brevifollis gellanilyticus NBRC 108608.</title>
        <authorList>
            <person name="Hosoyama A."/>
            <person name="Uohara A."/>
            <person name="Ohji S."/>
            <person name="Ichikawa N."/>
        </authorList>
    </citation>
    <scope>NUCLEOTIDE SEQUENCE [LARGE SCALE GENOMIC DNA]</scope>
    <source>
        <strain evidence="13 14">NBRC 108608</strain>
    </source>
</reference>
<feature type="binding site" evidence="11">
    <location>
        <position position="96"/>
    </location>
    <ligand>
        <name>Zn(2+)</name>
        <dbReference type="ChEBI" id="CHEBI:29105"/>
        <note>ligand shared between dimeric partners</note>
    </ligand>
</feature>
<dbReference type="FunFam" id="3.10.20.810:FF:000001">
    <property type="entry name" value="Histidine biosynthesis bifunctional protein HisIE"/>
    <property type="match status" value="1"/>
</dbReference>
<dbReference type="GO" id="GO:0004636">
    <property type="term" value="F:phosphoribosyl-ATP diphosphatase activity"/>
    <property type="evidence" value="ECO:0007669"/>
    <property type="project" value="UniProtKB-EC"/>
</dbReference>
<dbReference type="SUPFAM" id="SSF141734">
    <property type="entry name" value="HisI-like"/>
    <property type="match status" value="1"/>
</dbReference>
<dbReference type="InterPro" id="IPR038019">
    <property type="entry name" value="PRib_AMP_CycHydrolase_sf"/>
</dbReference>
<evidence type="ECO:0000256" key="11">
    <source>
        <dbReference type="HAMAP-Rule" id="MF_01021"/>
    </source>
</evidence>
<comment type="similarity">
    <text evidence="6">In the N-terminal section; belongs to the PRA-CH family.</text>
</comment>
<evidence type="ECO:0000313" key="13">
    <source>
        <dbReference type="EMBL" id="GEP46054.1"/>
    </source>
</evidence>
<evidence type="ECO:0000259" key="12">
    <source>
        <dbReference type="Pfam" id="PF01502"/>
    </source>
</evidence>
<dbReference type="UniPathway" id="UPA00031">
    <property type="reaction ID" value="UER00008"/>
</dbReference>
<evidence type="ECO:0000256" key="4">
    <source>
        <dbReference type="ARBA" id="ARBA00005204"/>
    </source>
</evidence>
<dbReference type="OrthoDB" id="9795769at2"/>
<gene>
    <name evidence="11 13" type="primary">hisI</name>
    <name evidence="13" type="ORF">BGE01nite_53450</name>
</gene>
<evidence type="ECO:0000256" key="8">
    <source>
        <dbReference type="ARBA" id="ARBA00022605"/>
    </source>
</evidence>
<comment type="subunit">
    <text evidence="11">Homodimer.</text>
</comment>
<dbReference type="PANTHER" id="PTHR42945:SF1">
    <property type="entry name" value="HISTIDINE BIOSYNTHESIS BIFUNCTIONAL PROTEIN HIS7"/>
    <property type="match status" value="1"/>
</dbReference>
<dbReference type="GO" id="GO:0005737">
    <property type="term" value="C:cytoplasm"/>
    <property type="evidence" value="ECO:0007669"/>
    <property type="project" value="UniProtKB-SubCell"/>
</dbReference>
<feature type="binding site" evidence="11">
    <location>
        <position position="120"/>
    </location>
    <ligand>
        <name>Zn(2+)</name>
        <dbReference type="ChEBI" id="CHEBI:29105"/>
        <note>ligand shared between dimeric partners</note>
    </ligand>
</feature>
<protein>
    <recommendedName>
        <fullName evidence="11">Phosphoribosyl-AMP cyclohydrolase</fullName>
        <shortName evidence="11">PRA-CH</shortName>
        <ecNumber evidence="11">3.5.4.19</ecNumber>
    </recommendedName>
</protein>
<keyword evidence="9 11" id="KW-0378">Hydrolase</keyword>
<comment type="similarity">
    <text evidence="11">Belongs to the PRA-CH family.</text>
</comment>
<dbReference type="AlphaFoldDB" id="A0A512MH59"/>
<dbReference type="EMBL" id="BKAG01000069">
    <property type="protein sequence ID" value="GEP46054.1"/>
    <property type="molecule type" value="Genomic_DNA"/>
</dbReference>
<keyword evidence="11" id="KW-0862">Zinc</keyword>
<dbReference type="NCBIfam" id="NF000768">
    <property type="entry name" value="PRK00051.1"/>
    <property type="match status" value="1"/>
</dbReference>
<evidence type="ECO:0000256" key="7">
    <source>
        <dbReference type="ARBA" id="ARBA00022490"/>
    </source>
</evidence>
<comment type="pathway">
    <text evidence="4">Amino-acid biosynthesis; L-histidine biosynthesis; L-histidine from 5-phospho-alpha-D-ribose 1-diphosphate: step 2/9.</text>
</comment>
<organism evidence="13 14">
    <name type="scientific">Brevifollis gellanilyticus</name>
    <dbReference type="NCBI Taxonomy" id="748831"/>
    <lineage>
        <taxon>Bacteria</taxon>
        <taxon>Pseudomonadati</taxon>
        <taxon>Verrucomicrobiota</taxon>
        <taxon>Verrucomicrobiia</taxon>
        <taxon>Verrucomicrobiales</taxon>
        <taxon>Verrucomicrobiaceae</taxon>
    </lineage>
</organism>
<sequence length="140" mass="15607">MIDSKSLQFGPRDSKATIEEGLAFAPKFDEHGLITAMAVDADTNEPLMLAYMNADTLRETLTLGQAVYYSRSRKERWHKGATSGEFQDVIEIRTDCDQDALILRVKQRGGGCCHTKRASCFYRKVTTPAEAGTVMLEKVI</sequence>
<keyword evidence="8 11" id="KW-0028">Amino-acid biosynthesis</keyword>
<comment type="caution">
    <text evidence="13">The sequence shown here is derived from an EMBL/GenBank/DDBJ whole genome shotgun (WGS) entry which is preliminary data.</text>
</comment>
<dbReference type="InterPro" id="IPR026660">
    <property type="entry name" value="PRA-CH"/>
</dbReference>
<dbReference type="EC" id="3.5.4.19" evidence="11"/>
<dbReference type="Pfam" id="PF01502">
    <property type="entry name" value="PRA-CH"/>
    <property type="match status" value="1"/>
</dbReference>
<keyword evidence="10 11" id="KW-0368">Histidine biosynthesis</keyword>
<feature type="binding site" evidence="11">
    <location>
        <position position="99"/>
    </location>
    <ligand>
        <name>Mg(2+)</name>
        <dbReference type="ChEBI" id="CHEBI:18420"/>
    </ligand>
</feature>
<comment type="pathway">
    <text evidence="3 11">Amino-acid biosynthesis; L-histidine biosynthesis; L-histidine from 5-phospho-alpha-D-ribose 1-diphosphate: step 3/9.</text>
</comment>
<evidence type="ECO:0000256" key="5">
    <source>
        <dbReference type="ARBA" id="ARBA00007731"/>
    </source>
</evidence>